<comment type="caution">
    <text evidence="3">The sequence shown here is derived from an EMBL/GenBank/DDBJ whole genome shotgun (WGS) entry which is preliminary data.</text>
</comment>
<feature type="coiled-coil region" evidence="1">
    <location>
        <begin position="107"/>
        <end position="134"/>
    </location>
</feature>
<evidence type="ECO:0000313" key="3">
    <source>
        <dbReference type="EMBL" id="EGO65474.1"/>
    </source>
</evidence>
<dbReference type="NCBIfam" id="TIGR00229">
    <property type="entry name" value="sensory_box"/>
    <property type="match status" value="1"/>
</dbReference>
<dbReference type="SMART" id="SM00091">
    <property type="entry name" value="PAS"/>
    <property type="match status" value="1"/>
</dbReference>
<proteinExistence type="predicted"/>
<gene>
    <name evidence="3" type="ORF">ALO_02641</name>
</gene>
<evidence type="ECO:0000259" key="2">
    <source>
        <dbReference type="PROSITE" id="PS50112"/>
    </source>
</evidence>
<sequence length="170" mass="19074">MLDLDAIMETIIDSAVEGIAIVDTQGIIVFLNKAYENILGVKKEDAIGRHVTEVIDFTRLHIVIKTGIPEIGEIQQIRGKNTIVQRLPIIKNGQIIAGVGKVIFKNEEEVQDIIHKLETKVKYLESELNNLFAAKYSAVKLAISRGGHQSWRGSYEQDFFHTGEFVKKNS</sequence>
<dbReference type="Pfam" id="PF00989">
    <property type="entry name" value="PAS"/>
    <property type="match status" value="1"/>
</dbReference>
<dbReference type="STRING" id="1009370.ALO_02641"/>
<dbReference type="EMBL" id="AFGF01000017">
    <property type="protein sequence ID" value="EGO65474.1"/>
    <property type="molecule type" value="Genomic_DNA"/>
</dbReference>
<keyword evidence="1" id="KW-0175">Coiled coil</keyword>
<accession>F7NER3</accession>
<dbReference type="PROSITE" id="PS50112">
    <property type="entry name" value="PAS"/>
    <property type="match status" value="1"/>
</dbReference>
<organism evidence="3 4">
    <name type="scientific">Acetonema longum DSM 6540</name>
    <dbReference type="NCBI Taxonomy" id="1009370"/>
    <lineage>
        <taxon>Bacteria</taxon>
        <taxon>Bacillati</taxon>
        <taxon>Bacillota</taxon>
        <taxon>Negativicutes</taxon>
        <taxon>Acetonemataceae</taxon>
        <taxon>Acetonema</taxon>
    </lineage>
</organism>
<dbReference type="InterPro" id="IPR000014">
    <property type="entry name" value="PAS"/>
</dbReference>
<dbReference type="eggNOG" id="COG3829">
    <property type="taxonomic scope" value="Bacteria"/>
</dbReference>
<dbReference type="InterPro" id="IPR013767">
    <property type="entry name" value="PAS_fold"/>
</dbReference>
<dbReference type="SUPFAM" id="SSF55785">
    <property type="entry name" value="PYP-like sensor domain (PAS domain)"/>
    <property type="match status" value="1"/>
</dbReference>
<reference evidence="3 4" key="1">
    <citation type="journal article" date="2011" name="EMBO J.">
        <title>Structural diversity of bacterial flagellar motors.</title>
        <authorList>
            <person name="Chen S."/>
            <person name="Beeby M."/>
            <person name="Murphy G.E."/>
            <person name="Leadbetter J.R."/>
            <person name="Hendrixson D.R."/>
            <person name="Briegel A."/>
            <person name="Li Z."/>
            <person name="Shi J."/>
            <person name="Tocheva E.I."/>
            <person name="Muller A."/>
            <person name="Dobro M.J."/>
            <person name="Jensen G.J."/>
        </authorList>
    </citation>
    <scope>NUCLEOTIDE SEQUENCE [LARGE SCALE GENOMIC DNA]</scope>
    <source>
        <strain evidence="3 4">DSM 6540</strain>
    </source>
</reference>
<dbReference type="Proteomes" id="UP000003240">
    <property type="component" value="Unassembled WGS sequence"/>
</dbReference>
<keyword evidence="4" id="KW-1185">Reference proteome</keyword>
<dbReference type="OrthoDB" id="9771372at2"/>
<protein>
    <submittedName>
        <fullName evidence="3">Transcriptional regulator</fullName>
    </submittedName>
</protein>
<evidence type="ECO:0000256" key="1">
    <source>
        <dbReference type="SAM" id="Coils"/>
    </source>
</evidence>
<name>F7NER3_9FIRM</name>
<feature type="domain" description="PAS" evidence="2">
    <location>
        <begin position="4"/>
        <end position="57"/>
    </location>
</feature>
<dbReference type="Gene3D" id="3.30.450.20">
    <property type="entry name" value="PAS domain"/>
    <property type="match status" value="1"/>
</dbReference>
<dbReference type="CDD" id="cd00130">
    <property type="entry name" value="PAS"/>
    <property type="match status" value="1"/>
</dbReference>
<dbReference type="InterPro" id="IPR035965">
    <property type="entry name" value="PAS-like_dom_sf"/>
</dbReference>
<dbReference type="AlphaFoldDB" id="F7NER3"/>
<evidence type="ECO:0000313" key="4">
    <source>
        <dbReference type="Proteomes" id="UP000003240"/>
    </source>
</evidence>
<dbReference type="RefSeq" id="WP_004092538.1">
    <property type="nucleotide sequence ID" value="NZ_AFGF01000017.1"/>
</dbReference>
<dbReference type="GO" id="GO:0006355">
    <property type="term" value="P:regulation of DNA-templated transcription"/>
    <property type="evidence" value="ECO:0007669"/>
    <property type="project" value="InterPro"/>
</dbReference>